<dbReference type="OrthoDB" id="597270at2"/>
<feature type="domain" description="Glycosyltransferase 2-like" evidence="1">
    <location>
        <begin position="7"/>
        <end position="171"/>
    </location>
</feature>
<dbReference type="PANTHER" id="PTHR22916">
    <property type="entry name" value="GLYCOSYLTRANSFERASE"/>
    <property type="match status" value="1"/>
</dbReference>
<dbReference type="SUPFAM" id="SSF53448">
    <property type="entry name" value="Nucleotide-diphospho-sugar transferases"/>
    <property type="match status" value="1"/>
</dbReference>
<name>A0A1W1ZUQ0_9FLAO</name>
<dbReference type="PANTHER" id="PTHR22916:SF3">
    <property type="entry name" value="UDP-GLCNAC:BETAGAL BETA-1,3-N-ACETYLGLUCOSAMINYLTRANSFERASE-LIKE PROTEIN 1"/>
    <property type="match status" value="1"/>
</dbReference>
<dbReference type="Proteomes" id="UP000192360">
    <property type="component" value="Unassembled WGS sequence"/>
</dbReference>
<reference evidence="2 3" key="1">
    <citation type="submission" date="2017-04" db="EMBL/GenBank/DDBJ databases">
        <authorList>
            <person name="Afonso C.L."/>
            <person name="Miller P.J."/>
            <person name="Scott M.A."/>
            <person name="Spackman E."/>
            <person name="Goraichik I."/>
            <person name="Dimitrov K.M."/>
            <person name="Suarez D.L."/>
            <person name="Swayne D.E."/>
        </authorList>
    </citation>
    <scope>NUCLEOTIDE SEQUENCE [LARGE SCALE GENOMIC DNA]</scope>
    <source>
        <strain evidence="2 3">DSM 21164</strain>
    </source>
</reference>
<keyword evidence="2" id="KW-0808">Transferase</keyword>
<dbReference type="AlphaFoldDB" id="A0A1W1ZUQ0"/>
<dbReference type="Gene3D" id="3.90.550.10">
    <property type="entry name" value="Spore Coat Polysaccharide Biosynthesis Protein SpsA, Chain A"/>
    <property type="match status" value="1"/>
</dbReference>
<dbReference type="STRING" id="504486.SAMN05660703_1554"/>
<dbReference type="InterPro" id="IPR029044">
    <property type="entry name" value="Nucleotide-diphossugar_trans"/>
</dbReference>
<dbReference type="InterPro" id="IPR001173">
    <property type="entry name" value="Glyco_trans_2-like"/>
</dbReference>
<sequence length="335" mass="38922">MHYPLVSIIVPFKNTANYLPECLDSILEQSYANFELIIVNDHSTDSSKAIVESYAKKDSRIFSYNTNGQGIIDALQFAYSKSKGTYVTRMDSDDIMVPNKLELMVTALQNTGNGHIALGQVSYFSKEGISNGYYSYEKWLNKLTRIGTNFSEIYKECVIPSPCWMVSRVDFDLCGGFNSNIYPEDYDLAFRFYQKKLKCIPCNQILHLWRDYDDRTSRTSKHYAENYFLDLKMSYFLKIDYHTDRNLVVWGAGKKGKQIAQKLIDQNISFNWICNNKKKIGKHIYGIEMQQFLLLNTLPNPQIIVTVANKDEQRFIRAFLHKLAFKAAEDYFFFC</sequence>
<dbReference type="GO" id="GO:0016758">
    <property type="term" value="F:hexosyltransferase activity"/>
    <property type="evidence" value="ECO:0007669"/>
    <property type="project" value="UniProtKB-ARBA"/>
</dbReference>
<evidence type="ECO:0000313" key="2">
    <source>
        <dbReference type="EMBL" id="SMC52124.1"/>
    </source>
</evidence>
<dbReference type="EMBL" id="FWXO01000002">
    <property type="protein sequence ID" value="SMC52124.1"/>
    <property type="molecule type" value="Genomic_DNA"/>
</dbReference>
<proteinExistence type="predicted"/>
<protein>
    <submittedName>
        <fullName evidence="2">Glycosyltransferase involved in cell wall bisynthesis</fullName>
    </submittedName>
</protein>
<dbReference type="Pfam" id="PF00535">
    <property type="entry name" value="Glycos_transf_2"/>
    <property type="match status" value="1"/>
</dbReference>
<gene>
    <name evidence="2" type="ORF">SAMN05660703_1554</name>
</gene>
<organism evidence="2 3">
    <name type="scientific">Cellulophaga tyrosinoxydans</name>
    <dbReference type="NCBI Taxonomy" id="504486"/>
    <lineage>
        <taxon>Bacteria</taxon>
        <taxon>Pseudomonadati</taxon>
        <taxon>Bacteroidota</taxon>
        <taxon>Flavobacteriia</taxon>
        <taxon>Flavobacteriales</taxon>
        <taxon>Flavobacteriaceae</taxon>
        <taxon>Cellulophaga</taxon>
    </lineage>
</organism>
<evidence type="ECO:0000259" key="1">
    <source>
        <dbReference type="Pfam" id="PF00535"/>
    </source>
</evidence>
<dbReference type="CDD" id="cd00761">
    <property type="entry name" value="Glyco_tranf_GTA_type"/>
    <property type="match status" value="1"/>
</dbReference>
<evidence type="ECO:0000313" key="3">
    <source>
        <dbReference type="Proteomes" id="UP000192360"/>
    </source>
</evidence>
<dbReference type="RefSeq" id="WP_084060906.1">
    <property type="nucleotide sequence ID" value="NZ_FWXO01000002.1"/>
</dbReference>
<keyword evidence="3" id="KW-1185">Reference proteome</keyword>
<accession>A0A1W1ZUQ0</accession>